<keyword evidence="3 6" id="KW-0812">Transmembrane</keyword>
<feature type="transmembrane region" description="Helical" evidence="6">
    <location>
        <begin position="81"/>
        <end position="100"/>
    </location>
</feature>
<dbReference type="GO" id="GO:0005886">
    <property type="term" value="C:plasma membrane"/>
    <property type="evidence" value="ECO:0007669"/>
    <property type="project" value="UniProtKB-SubCell"/>
</dbReference>
<dbReference type="EMBL" id="CP033905">
    <property type="protein sequence ID" value="AZR07685.1"/>
    <property type="molecule type" value="Genomic_DNA"/>
</dbReference>
<protein>
    <recommendedName>
        <fullName evidence="9">Polysaccharide biosynthesis protein</fullName>
    </recommendedName>
</protein>
<evidence type="ECO:0008006" key="9">
    <source>
        <dbReference type="Google" id="ProtNLM"/>
    </source>
</evidence>
<dbReference type="Proteomes" id="UP000275951">
    <property type="component" value="Chromosome"/>
</dbReference>
<comment type="subcellular location">
    <subcellularLocation>
        <location evidence="1">Cell membrane</location>
        <topology evidence="1">Multi-pass membrane protein</topology>
    </subcellularLocation>
</comment>
<gene>
    <name evidence="7" type="ORF">EBQ10_10585</name>
</gene>
<feature type="transmembrane region" description="Helical" evidence="6">
    <location>
        <begin position="286"/>
        <end position="309"/>
    </location>
</feature>
<proteinExistence type="predicted"/>
<dbReference type="PANTHER" id="PTHR30250:SF11">
    <property type="entry name" value="O-ANTIGEN TRANSPORTER-RELATED"/>
    <property type="match status" value="1"/>
</dbReference>
<keyword evidence="2" id="KW-1003">Cell membrane</keyword>
<feature type="transmembrane region" description="Helical" evidence="6">
    <location>
        <begin position="41"/>
        <end position="60"/>
    </location>
</feature>
<keyword evidence="4 6" id="KW-1133">Transmembrane helix</keyword>
<feature type="transmembrane region" description="Helical" evidence="6">
    <location>
        <begin position="321"/>
        <end position="347"/>
    </location>
</feature>
<dbReference type="InterPro" id="IPR050833">
    <property type="entry name" value="Poly_Biosynth_Transport"/>
</dbReference>
<evidence type="ECO:0000256" key="5">
    <source>
        <dbReference type="ARBA" id="ARBA00023136"/>
    </source>
</evidence>
<reference evidence="7 8" key="1">
    <citation type="submission" date="2018-11" db="EMBL/GenBank/DDBJ databases">
        <title>Multidrug-resistant genes are associated with an 42-kb island TGI1 carrying a complex class 1 integron in a Trueperella pyogenes.</title>
        <authorList>
            <person name="Dong W."/>
        </authorList>
    </citation>
    <scope>NUCLEOTIDE SEQUENCE [LARGE SCALE GENOMIC DNA]</scope>
    <source>
        <strain evidence="7 8">TP4</strain>
    </source>
</reference>
<organism evidence="7 8">
    <name type="scientific">Trueperella pyogenes</name>
    <dbReference type="NCBI Taxonomy" id="1661"/>
    <lineage>
        <taxon>Bacteria</taxon>
        <taxon>Bacillati</taxon>
        <taxon>Actinomycetota</taxon>
        <taxon>Actinomycetes</taxon>
        <taxon>Actinomycetales</taxon>
        <taxon>Actinomycetaceae</taxon>
        <taxon>Trueperella</taxon>
    </lineage>
</organism>
<dbReference type="AlphaFoldDB" id="A0A3S9QPL0"/>
<feature type="transmembrane region" description="Helical" evidence="6">
    <location>
        <begin position="380"/>
        <end position="399"/>
    </location>
</feature>
<feature type="transmembrane region" description="Helical" evidence="6">
    <location>
        <begin position="210"/>
        <end position="233"/>
    </location>
</feature>
<evidence type="ECO:0000256" key="1">
    <source>
        <dbReference type="ARBA" id="ARBA00004651"/>
    </source>
</evidence>
<feature type="transmembrane region" description="Helical" evidence="6">
    <location>
        <begin position="253"/>
        <end position="274"/>
    </location>
</feature>
<feature type="transmembrane region" description="Helical" evidence="6">
    <location>
        <begin position="354"/>
        <end position="374"/>
    </location>
</feature>
<feature type="transmembrane region" description="Helical" evidence="6">
    <location>
        <begin position="137"/>
        <end position="163"/>
    </location>
</feature>
<sequence>MTHPGTHKSGFAVSVGAVLAAVSGFAILLIGARVLSAADNAIFLSFWSALFLVTGVLSGIQQEVTRATTLADGRGYSPFRFTLLAGLGMAIVVICAGPFFGPSISGGSSSLIPVLLIALAAFLYAGQMTVTGSLGGVRLWTTFAVVTGGEALVRLAAVGLVAFIGQQAIGFEVASVVAFFFWVLLLTTPSRHVLAQIRVSLPRSVFVQNIVWAMAAAGATAFLVNGFPFLMALTTSASEYQASADLAIAVSVTRAPILVPVFAFQAVVVAHYVRNPDQRKATTRRLVGALGAVAVILVPLAALIGPFVMGAVFGPGYESTPLILGVLVADAVLLAFLVLGGTITIALNRYRDCLVGWYASVALALVLMAILPLSLVERTLLTLSLAPLVGIVAHFRAILR</sequence>
<evidence type="ECO:0000256" key="2">
    <source>
        <dbReference type="ARBA" id="ARBA00022475"/>
    </source>
</evidence>
<evidence type="ECO:0000256" key="4">
    <source>
        <dbReference type="ARBA" id="ARBA00022989"/>
    </source>
</evidence>
<feature type="transmembrane region" description="Helical" evidence="6">
    <location>
        <begin position="12"/>
        <end position="35"/>
    </location>
</feature>
<evidence type="ECO:0000256" key="3">
    <source>
        <dbReference type="ARBA" id="ARBA00022692"/>
    </source>
</evidence>
<evidence type="ECO:0000313" key="7">
    <source>
        <dbReference type="EMBL" id="AZR07685.1"/>
    </source>
</evidence>
<keyword evidence="5 6" id="KW-0472">Membrane</keyword>
<feature type="transmembrane region" description="Helical" evidence="6">
    <location>
        <begin position="169"/>
        <end position="189"/>
    </location>
</feature>
<accession>A0A3S9QPL0</accession>
<dbReference type="PANTHER" id="PTHR30250">
    <property type="entry name" value="PST FAMILY PREDICTED COLANIC ACID TRANSPORTER"/>
    <property type="match status" value="1"/>
</dbReference>
<evidence type="ECO:0000313" key="8">
    <source>
        <dbReference type="Proteomes" id="UP000275951"/>
    </source>
</evidence>
<evidence type="ECO:0000256" key="6">
    <source>
        <dbReference type="SAM" id="Phobius"/>
    </source>
</evidence>
<dbReference type="RefSeq" id="WP_108725996.1">
    <property type="nucleotide sequence ID" value="NZ_CP029001.1"/>
</dbReference>
<name>A0A3S9QPL0_9ACTO</name>